<evidence type="ECO:0000256" key="1">
    <source>
        <dbReference type="SAM" id="SignalP"/>
    </source>
</evidence>
<evidence type="ECO:0008006" key="4">
    <source>
        <dbReference type="Google" id="ProtNLM"/>
    </source>
</evidence>
<dbReference type="KEGG" id="apac:S7S_17515"/>
<organism evidence="2 3">
    <name type="scientific">Isoalcanivorax pacificus W11-5</name>
    <dbReference type="NCBI Taxonomy" id="391936"/>
    <lineage>
        <taxon>Bacteria</taxon>
        <taxon>Pseudomonadati</taxon>
        <taxon>Pseudomonadota</taxon>
        <taxon>Gammaproteobacteria</taxon>
        <taxon>Oceanospirillales</taxon>
        <taxon>Alcanivoracaceae</taxon>
        <taxon>Isoalcanivorax</taxon>
    </lineage>
</organism>
<accession>A0A0B4XT87</accession>
<keyword evidence="3" id="KW-1185">Reference proteome</keyword>
<dbReference type="AlphaFoldDB" id="A0A0B4XT87"/>
<sequence>MGSLIITVILLVTGLSAAHAQPDEARLASYRLSMPVLKKMDAAIANLADVMQSDAGLLTEEDREDAESISDIADLYRSRPALRRAIEEAGLSVDEFALCLMSWLQAGMASAMLQNASPAERDRMIERSGAPLENVRFFEANADYMRALGSRVQQLSE</sequence>
<feature type="chain" id="PRO_5002097446" description="DUF2059 domain-containing protein" evidence="1">
    <location>
        <begin position="21"/>
        <end position="157"/>
    </location>
</feature>
<gene>
    <name evidence="2" type="ORF">S7S_17515</name>
</gene>
<evidence type="ECO:0000313" key="2">
    <source>
        <dbReference type="EMBL" id="AJD49915.1"/>
    </source>
</evidence>
<name>A0A0B4XT87_9GAMM</name>
<evidence type="ECO:0000313" key="3">
    <source>
        <dbReference type="Proteomes" id="UP000006764"/>
    </source>
</evidence>
<dbReference type="HOGENOM" id="CLU_1674232_0_0_6"/>
<reference evidence="2 3" key="1">
    <citation type="journal article" date="2012" name="J. Bacteriol.">
        <title>Genome sequence of an alkane-degrading bacterium, Alcanivorax pacificus type strain W11-5, isolated from deep sea sediment.</title>
        <authorList>
            <person name="Lai Q."/>
            <person name="Shao Z."/>
        </authorList>
    </citation>
    <scope>NUCLEOTIDE SEQUENCE [LARGE SCALE GENOMIC DNA]</scope>
    <source>
        <strain evidence="2 3">W11-5</strain>
    </source>
</reference>
<proteinExistence type="predicted"/>
<dbReference type="Proteomes" id="UP000006764">
    <property type="component" value="Chromosome"/>
</dbReference>
<protein>
    <recommendedName>
        <fullName evidence="4">DUF2059 domain-containing protein</fullName>
    </recommendedName>
</protein>
<feature type="signal peptide" evidence="1">
    <location>
        <begin position="1"/>
        <end position="20"/>
    </location>
</feature>
<dbReference type="EMBL" id="CP004387">
    <property type="protein sequence ID" value="AJD49915.1"/>
    <property type="molecule type" value="Genomic_DNA"/>
</dbReference>
<keyword evidence="1" id="KW-0732">Signal</keyword>